<gene>
    <name evidence="10" type="ORF">ACJ73_02072</name>
</gene>
<dbReference type="GO" id="GO:0003676">
    <property type="term" value="F:nucleic acid binding"/>
    <property type="evidence" value="ECO:0007669"/>
    <property type="project" value="InterPro"/>
</dbReference>
<dbReference type="STRING" id="1658174.A0A1J9RD94"/>
<dbReference type="PROSITE" id="PS50879">
    <property type="entry name" value="RNASE_H_1"/>
    <property type="match status" value="1"/>
</dbReference>
<feature type="domain" description="CTLH" evidence="9">
    <location>
        <begin position="525"/>
        <end position="608"/>
    </location>
</feature>
<feature type="repeat" description="WD" evidence="6">
    <location>
        <begin position="722"/>
        <end position="763"/>
    </location>
</feature>
<evidence type="ECO:0000256" key="7">
    <source>
        <dbReference type="SAM" id="MobiDB-lite"/>
    </source>
</evidence>
<dbReference type="OrthoDB" id="972532at2759"/>
<dbReference type="InterPro" id="IPR012337">
    <property type="entry name" value="RNaseH-like_sf"/>
</dbReference>
<dbReference type="PROSITE" id="PS50082">
    <property type="entry name" value="WD_REPEATS_2"/>
    <property type="match status" value="4"/>
</dbReference>
<dbReference type="InterPro" id="IPR002156">
    <property type="entry name" value="RNaseH_domain"/>
</dbReference>
<dbReference type="InterPro" id="IPR001680">
    <property type="entry name" value="WD40_rpt"/>
</dbReference>
<dbReference type="CDD" id="cd00200">
    <property type="entry name" value="WD40"/>
    <property type="match status" value="1"/>
</dbReference>
<evidence type="ECO:0000256" key="1">
    <source>
        <dbReference type="ARBA" id="ARBA00002343"/>
    </source>
</evidence>
<evidence type="ECO:0000259" key="8">
    <source>
        <dbReference type="PROSITE" id="PS50879"/>
    </source>
</evidence>
<feature type="repeat" description="WD" evidence="6">
    <location>
        <begin position="764"/>
        <end position="805"/>
    </location>
</feature>
<dbReference type="PROSITE" id="PS50896">
    <property type="entry name" value="LISH"/>
    <property type="match status" value="1"/>
</dbReference>
<reference evidence="10 11" key="1">
    <citation type="submission" date="2015-08" db="EMBL/GenBank/DDBJ databases">
        <title>Emmonsia species relationships and genome sequence.</title>
        <authorList>
            <person name="Cuomo C.A."/>
            <person name="Schwartz I.S."/>
            <person name="Kenyon C."/>
            <person name="De Hoog G.S."/>
            <person name="Govender N.P."/>
            <person name="Botha A."/>
            <person name="Moreno L."/>
            <person name="De Vries M."/>
            <person name="Munoz J.F."/>
            <person name="Stielow J.B."/>
        </authorList>
    </citation>
    <scope>NUCLEOTIDE SEQUENCE [LARGE SCALE GENOMIC DNA]</scope>
    <source>
        <strain evidence="10 11">EI222</strain>
    </source>
</reference>
<dbReference type="VEuPathDB" id="FungiDB:ACJ73_02072"/>
<feature type="repeat" description="WD" evidence="6">
    <location>
        <begin position="954"/>
        <end position="978"/>
    </location>
</feature>
<dbReference type="Pfam" id="PF00075">
    <property type="entry name" value="RNase_H"/>
    <property type="match status" value="1"/>
</dbReference>
<dbReference type="InterPro" id="IPR006595">
    <property type="entry name" value="CTLH_C"/>
</dbReference>
<dbReference type="PANTHER" id="PTHR22838:SF0">
    <property type="entry name" value="WD REPEAT-CONTAINING PROTEIN 26"/>
    <property type="match status" value="1"/>
</dbReference>
<evidence type="ECO:0000256" key="5">
    <source>
        <dbReference type="ARBA" id="ARBA00022737"/>
    </source>
</evidence>
<dbReference type="InterPro" id="IPR051350">
    <property type="entry name" value="WD_repeat-ST_regulator"/>
</dbReference>
<dbReference type="AlphaFoldDB" id="A0A1J9RD94"/>
<dbReference type="Gene3D" id="2.130.10.10">
    <property type="entry name" value="YVTN repeat-like/Quinoprotein amine dehydrogenase"/>
    <property type="match status" value="1"/>
</dbReference>
<keyword evidence="11" id="KW-1185">Reference proteome</keyword>
<evidence type="ECO:0000256" key="3">
    <source>
        <dbReference type="ARBA" id="ARBA00018741"/>
    </source>
</evidence>
<protein>
    <recommendedName>
        <fullName evidence="3">Protein FYV10</fullName>
    </recommendedName>
    <alternativeName>
        <fullName evidence="2">Protein fyv10</fullName>
    </alternativeName>
</protein>
<dbReference type="CDD" id="cd09276">
    <property type="entry name" value="Rnase_HI_RT_non_LTR"/>
    <property type="match status" value="1"/>
</dbReference>
<feature type="compositionally biased region" description="Polar residues" evidence="7">
    <location>
        <begin position="423"/>
        <end position="479"/>
    </location>
</feature>
<dbReference type="InterPro" id="IPR019775">
    <property type="entry name" value="WD40_repeat_CS"/>
</dbReference>
<dbReference type="InterPro" id="IPR015943">
    <property type="entry name" value="WD40/YVTN_repeat-like_dom_sf"/>
</dbReference>
<name>A0A1J9RD94_9EURO</name>
<dbReference type="Gene3D" id="3.30.420.10">
    <property type="entry name" value="Ribonuclease H-like superfamily/Ribonuclease H"/>
    <property type="match status" value="1"/>
</dbReference>
<proteinExistence type="predicted"/>
<dbReference type="InterPro" id="IPR006594">
    <property type="entry name" value="LisH"/>
</dbReference>
<evidence type="ECO:0000256" key="2">
    <source>
        <dbReference type="ARBA" id="ARBA00017917"/>
    </source>
</evidence>
<feature type="compositionally biased region" description="Polar residues" evidence="7">
    <location>
        <begin position="321"/>
        <end position="336"/>
    </location>
</feature>
<evidence type="ECO:0000256" key="4">
    <source>
        <dbReference type="ARBA" id="ARBA00022574"/>
    </source>
</evidence>
<comment type="caution">
    <text evidence="10">The sequence shown here is derived from an EMBL/GenBank/DDBJ whole genome shotgun (WGS) entry which is preliminary data.</text>
</comment>
<feature type="repeat" description="WD" evidence="6">
    <location>
        <begin position="987"/>
        <end position="1012"/>
    </location>
</feature>
<dbReference type="SUPFAM" id="SSF50978">
    <property type="entry name" value="WD40 repeat-like"/>
    <property type="match status" value="1"/>
</dbReference>
<dbReference type="GO" id="GO:0004523">
    <property type="term" value="F:RNA-DNA hybrid ribonuclease activity"/>
    <property type="evidence" value="ECO:0007669"/>
    <property type="project" value="InterPro"/>
</dbReference>
<organism evidence="10 11">
    <name type="scientific">Blastomyces percursus</name>
    <dbReference type="NCBI Taxonomy" id="1658174"/>
    <lineage>
        <taxon>Eukaryota</taxon>
        <taxon>Fungi</taxon>
        <taxon>Dikarya</taxon>
        <taxon>Ascomycota</taxon>
        <taxon>Pezizomycotina</taxon>
        <taxon>Eurotiomycetes</taxon>
        <taxon>Eurotiomycetidae</taxon>
        <taxon>Onygenales</taxon>
        <taxon>Ajellomycetaceae</taxon>
        <taxon>Blastomyces</taxon>
    </lineage>
</organism>
<keyword evidence="4 6" id="KW-0853">WD repeat</keyword>
<dbReference type="InterPro" id="IPR036397">
    <property type="entry name" value="RNaseH_sf"/>
</dbReference>
<feature type="compositionally biased region" description="Polar residues" evidence="7">
    <location>
        <begin position="1039"/>
        <end position="1050"/>
    </location>
</feature>
<feature type="compositionally biased region" description="Low complexity" evidence="7">
    <location>
        <begin position="291"/>
        <end position="320"/>
    </location>
</feature>
<dbReference type="SMART" id="SM00320">
    <property type="entry name" value="WD40"/>
    <property type="match status" value="6"/>
</dbReference>
<evidence type="ECO:0000256" key="6">
    <source>
        <dbReference type="PROSITE-ProRule" id="PRU00221"/>
    </source>
</evidence>
<dbReference type="EMBL" id="LGTZ01000209">
    <property type="protein sequence ID" value="OJD26543.1"/>
    <property type="molecule type" value="Genomic_DNA"/>
</dbReference>
<feature type="compositionally biased region" description="Basic and acidic residues" evidence="7">
    <location>
        <begin position="390"/>
        <end position="403"/>
    </location>
</feature>
<evidence type="ECO:0000259" key="9">
    <source>
        <dbReference type="PROSITE" id="PS50897"/>
    </source>
</evidence>
<dbReference type="GO" id="GO:0034657">
    <property type="term" value="C:GID complex"/>
    <property type="evidence" value="ECO:0007669"/>
    <property type="project" value="TreeGrafter"/>
</dbReference>
<sequence>MHEKLSPWRRKLNSLVDIQISTLSKEDEAKNHLLLLKNKIDWEKSLAIYTDGSKNENSVNLGAGISYSKDNKIYMSDSWQIGAESEVFDAEIFAISRAFQLVEKQLRLQDNLREIWIFSDSQAALKRLLNHKIHNGQLYIERIVNILERINKRFSVNIHLFWVPAHMNIRGNELADLAAKRGSELNSAFQKIVSWSFIKRKIKESCLSEWSEKWNSQRKSAHYSVFETQPKWKTCSIKCKKKLFSSIIQLKHAHGYFKSYLKRFAQTFDSDRYESPSHTPASAAPGPSNLTTNLESVPTTTTTSSTPTTSTTNHSSTPSNAQITHENSPLSLQSNELPPRLPGLGLHTDRSETVGLGSRLINRRRRRERTPPDHSERAGSRSGNPGLSHLLEDQSRDRNRDDIPPSPKRRRLAGGNMRPDGGASTSNTNGFSPISNGSTSSPLRKAPVSNSVNGRSPHSSPTGQPQANGSGKSPISISPTYFGHDREEVTRILIQSLHDLGYNEAASILSRESGFELESPAVASFRSAVLNGRWADAEDILLGSYCPNRGGNGTDAGEGNTNNRGTDTVLADEQGTLVLAEGADRNEMLFCLRQQKFLELLERRDLGTALMVLRQELTPLNHDIAQLHALSSLLMCPAENLRAQAGWDGSVLQSRRRLLGELSRSISPAVMIPDHRLAVLLDYVKHNQINQCLYHNTAESPSLYSDHQCDRSQFPLRTSLELNEHTDEVWYLEFSHDGAKLATTGRENIVIIYDVATFSVIHRLTDHGGPVAYATWSPDDSKLISCSQDYKARLWDVETGRCILTIDHHHEPVTSAAWAPDGDSFVTGSLDRQSQLCHWSVAGESLYKWSGQYRVRDCSISPDGRRLIAISTEKKIYVYNFESRAEEYSMSIKLDLTCVNISRDSRYMLLNTSECEMQLLDIESREVVRQYVGQKQQGNDEYIIRNSFGGAAENFVVSGSEDSKIHIWHKENSTLVATLQGHGAGCVNAVSWNPRDPGMFASAGDDRKVRIWTRDPPTRTPVSRKARMPPSNGLARTSALRSTFNRSPNF</sequence>
<feature type="region of interest" description="Disordered" evidence="7">
    <location>
        <begin position="271"/>
        <end position="481"/>
    </location>
</feature>
<dbReference type="GO" id="GO:0043161">
    <property type="term" value="P:proteasome-mediated ubiquitin-dependent protein catabolic process"/>
    <property type="evidence" value="ECO:0007669"/>
    <property type="project" value="TreeGrafter"/>
</dbReference>
<evidence type="ECO:0000313" key="11">
    <source>
        <dbReference type="Proteomes" id="UP000242791"/>
    </source>
</evidence>
<comment type="function">
    <text evidence="1">Involved in the proteasome-dependent degradation of fructose-1,6-bisphosphatase.</text>
</comment>
<dbReference type="PROSITE" id="PS50294">
    <property type="entry name" value="WD_REPEATS_REGION"/>
    <property type="match status" value="1"/>
</dbReference>
<dbReference type="Pfam" id="PF23627">
    <property type="entry name" value="LisH_WDR26"/>
    <property type="match status" value="1"/>
</dbReference>
<feature type="region of interest" description="Disordered" evidence="7">
    <location>
        <begin position="1015"/>
        <end position="1050"/>
    </location>
</feature>
<dbReference type="PANTHER" id="PTHR22838">
    <property type="entry name" value="WD REPEAT PROTEIN 26-RELATED"/>
    <property type="match status" value="1"/>
</dbReference>
<keyword evidence="5" id="KW-0677">Repeat</keyword>
<dbReference type="SUPFAM" id="SSF53098">
    <property type="entry name" value="Ribonuclease H-like"/>
    <property type="match status" value="1"/>
</dbReference>
<feature type="domain" description="RNase H type-1" evidence="8">
    <location>
        <begin position="42"/>
        <end position="184"/>
    </location>
</feature>
<evidence type="ECO:0000313" key="10">
    <source>
        <dbReference type="EMBL" id="OJD26543.1"/>
    </source>
</evidence>
<dbReference type="Proteomes" id="UP000242791">
    <property type="component" value="Unassembled WGS sequence"/>
</dbReference>
<dbReference type="PROSITE" id="PS50897">
    <property type="entry name" value="CTLH"/>
    <property type="match status" value="1"/>
</dbReference>
<accession>A0A1J9RD94</accession>
<dbReference type="InterPro" id="IPR036322">
    <property type="entry name" value="WD40_repeat_dom_sf"/>
</dbReference>
<dbReference type="Pfam" id="PF00400">
    <property type="entry name" value="WD40"/>
    <property type="match status" value="4"/>
</dbReference>
<dbReference type="PROSITE" id="PS00678">
    <property type="entry name" value="WD_REPEATS_1"/>
    <property type="match status" value="1"/>
</dbReference>
<feature type="compositionally biased region" description="Basic and acidic residues" evidence="7">
    <location>
        <begin position="369"/>
        <end position="379"/>
    </location>
</feature>